<dbReference type="EMBL" id="UFSZ01000001">
    <property type="protein sequence ID" value="SUV15139.1"/>
    <property type="molecule type" value="Genomic_DNA"/>
</dbReference>
<evidence type="ECO:0000313" key="1">
    <source>
        <dbReference type="EMBL" id="AVK98845.1"/>
    </source>
</evidence>
<gene>
    <name evidence="1" type="ORF">LS41612_22415</name>
    <name evidence="2" type="ORF">NCTC10338_00158</name>
</gene>
<evidence type="ECO:0000313" key="4">
    <source>
        <dbReference type="Proteomes" id="UP000255295"/>
    </source>
</evidence>
<dbReference type="EMBL" id="CP019980">
    <property type="protein sequence ID" value="AVK98845.1"/>
    <property type="molecule type" value="Genomic_DNA"/>
</dbReference>
<dbReference type="Proteomes" id="UP000255295">
    <property type="component" value="Unassembled WGS sequence"/>
</dbReference>
<protein>
    <submittedName>
        <fullName evidence="1">Uncharacterized protein</fullName>
    </submittedName>
</protein>
<dbReference type="AlphaFoldDB" id="A0A2S0K643"/>
<reference evidence="1 3" key="1">
    <citation type="submission" date="2017-03" db="EMBL/GenBank/DDBJ databases">
        <title>The whole genome sequencing and assembly of Lysinibacillus sphaericus DSM 28T strain.</title>
        <authorList>
            <person name="Lee Y.-J."/>
            <person name="Yi H."/>
            <person name="Bahn Y.-S."/>
            <person name="Kim J.F."/>
            <person name="Lee D.-W."/>
        </authorList>
    </citation>
    <scope>NUCLEOTIDE SEQUENCE [LARGE SCALE GENOMIC DNA]</scope>
    <source>
        <strain evidence="1 3">DSM 28</strain>
    </source>
</reference>
<sequence>MSIYNFTRLIRKYSTDVPFIIGVTEGVWNDDGECVGGERITENRTCVVIPFDVKTIAQLGGVVTQSDRQVYSLTPFKHDDKFEHKGMKYKIDTSIDFTTFGDFYRYVAKGVSSFD</sequence>
<dbReference type="RefSeq" id="WP_024362667.1">
    <property type="nucleotide sequence ID" value="NZ_BJNS01000014.1"/>
</dbReference>
<reference evidence="2 4" key="2">
    <citation type="submission" date="2018-06" db="EMBL/GenBank/DDBJ databases">
        <authorList>
            <consortium name="Pathogen Informatics"/>
            <person name="Doyle S."/>
        </authorList>
    </citation>
    <scope>NUCLEOTIDE SEQUENCE [LARGE SCALE GENOMIC DNA]</scope>
    <source>
        <strain evidence="2 4">NCTC10338</strain>
    </source>
</reference>
<dbReference type="GeneID" id="48278963"/>
<proteinExistence type="predicted"/>
<name>A0A2S0K643_LYSSH</name>
<organism evidence="1 3">
    <name type="scientific">Lysinibacillus sphaericus</name>
    <name type="common">Bacillus sphaericus</name>
    <dbReference type="NCBI Taxonomy" id="1421"/>
    <lineage>
        <taxon>Bacteria</taxon>
        <taxon>Bacillati</taxon>
        <taxon>Bacillota</taxon>
        <taxon>Bacilli</taxon>
        <taxon>Bacillales</taxon>
        <taxon>Bacillaceae</taxon>
        <taxon>Lysinibacillus</taxon>
    </lineage>
</organism>
<evidence type="ECO:0000313" key="2">
    <source>
        <dbReference type="EMBL" id="SUV15139.1"/>
    </source>
</evidence>
<accession>A0A2S0K643</accession>
<dbReference type="Proteomes" id="UP000238825">
    <property type="component" value="Chromosome"/>
</dbReference>
<evidence type="ECO:0000313" key="3">
    <source>
        <dbReference type="Proteomes" id="UP000238825"/>
    </source>
</evidence>